<protein>
    <submittedName>
        <fullName evidence="5">Site-specific integrase</fullName>
    </submittedName>
</protein>
<evidence type="ECO:0000256" key="1">
    <source>
        <dbReference type="ARBA" id="ARBA00008857"/>
    </source>
</evidence>
<dbReference type="SUPFAM" id="SSF56349">
    <property type="entry name" value="DNA breaking-rejoining enzymes"/>
    <property type="match status" value="1"/>
</dbReference>
<name>A0A3R6E9I0_9BACT</name>
<dbReference type="PANTHER" id="PTHR30349">
    <property type="entry name" value="PHAGE INTEGRASE-RELATED"/>
    <property type="match status" value="1"/>
</dbReference>
<evidence type="ECO:0000313" key="5">
    <source>
        <dbReference type="EMBL" id="RHH73989.1"/>
    </source>
</evidence>
<dbReference type="Gene3D" id="1.10.150.130">
    <property type="match status" value="1"/>
</dbReference>
<feature type="domain" description="Tyr recombinase" evidence="4">
    <location>
        <begin position="226"/>
        <end position="418"/>
    </location>
</feature>
<keyword evidence="2" id="KW-0238">DNA-binding</keyword>
<dbReference type="PROSITE" id="PS51898">
    <property type="entry name" value="TYR_RECOMBINASE"/>
    <property type="match status" value="1"/>
</dbReference>
<sequence>MINKYYHIFLLDKEKGKEDAKLRLRVRWGKNIVAFNVGFRVDINKWSLETQRCKNNTTHGKKKIQASVINREINLYETAVENIFNKFNNERKTPDKEEFKALFIKEIRGIDIDNEKHLDKNIWKYIDDFTKEIGMKNNWTQATYQKFKTLKNHLISFNNQLSFEELNELGLNNFMTFLRDDLNLRNSTIKKQISFLKWFMRWATSKGYNSIRDFESFAPKLKDTEKKVIFLEWEELMKIYNFSFPENKKYLDRVRDVFCFCCFTSLRYSDVENLKRHNIINDTIYITTIKTADTISIELNDYSREILNKYKDDLYPDNKALPVITNQKMNQYLKEVGYICGIDTPVTITYYKGNKRIDETFKKYELLGTHCGRRTFICNALMMGIQPEVVMKWTGHSDYKSMKPYIDIADSAKHEAMKLFNKKQ</sequence>
<dbReference type="EMBL" id="QRKC01000015">
    <property type="protein sequence ID" value="RHH73989.1"/>
    <property type="molecule type" value="Genomic_DNA"/>
</dbReference>
<evidence type="ECO:0000256" key="2">
    <source>
        <dbReference type="ARBA" id="ARBA00023125"/>
    </source>
</evidence>
<evidence type="ECO:0000259" key="4">
    <source>
        <dbReference type="PROSITE" id="PS51898"/>
    </source>
</evidence>
<dbReference type="AlphaFoldDB" id="A0A3R6E9I0"/>
<reference evidence="5 6" key="1">
    <citation type="submission" date="2018-08" db="EMBL/GenBank/DDBJ databases">
        <title>A genome reference for cultivated species of the human gut microbiota.</title>
        <authorList>
            <person name="Zou Y."/>
            <person name="Xue W."/>
            <person name="Luo G."/>
        </authorList>
    </citation>
    <scope>NUCLEOTIDE SEQUENCE [LARGE SCALE GENOMIC DNA]</scope>
    <source>
        <strain evidence="5 6">AM16-50</strain>
    </source>
</reference>
<comment type="caution">
    <text evidence="5">The sequence shown here is derived from an EMBL/GenBank/DDBJ whole genome shotgun (WGS) entry which is preliminary data.</text>
</comment>
<evidence type="ECO:0000313" key="6">
    <source>
        <dbReference type="Proteomes" id="UP000283732"/>
    </source>
</evidence>
<dbReference type="GO" id="GO:0006310">
    <property type="term" value="P:DNA recombination"/>
    <property type="evidence" value="ECO:0007669"/>
    <property type="project" value="UniProtKB-KW"/>
</dbReference>
<keyword evidence="3" id="KW-0233">DNA recombination</keyword>
<dbReference type="RefSeq" id="WP_122291544.1">
    <property type="nucleotide sequence ID" value="NZ_QRKC01000015.1"/>
</dbReference>
<comment type="similarity">
    <text evidence="1">Belongs to the 'phage' integrase family.</text>
</comment>
<dbReference type="Gene3D" id="1.10.443.10">
    <property type="entry name" value="Intergrase catalytic core"/>
    <property type="match status" value="1"/>
</dbReference>
<dbReference type="Proteomes" id="UP000283732">
    <property type="component" value="Unassembled WGS sequence"/>
</dbReference>
<dbReference type="InterPro" id="IPR002104">
    <property type="entry name" value="Integrase_catalytic"/>
</dbReference>
<dbReference type="GO" id="GO:0003677">
    <property type="term" value="F:DNA binding"/>
    <property type="evidence" value="ECO:0007669"/>
    <property type="project" value="UniProtKB-KW"/>
</dbReference>
<evidence type="ECO:0000256" key="3">
    <source>
        <dbReference type="ARBA" id="ARBA00023172"/>
    </source>
</evidence>
<accession>A0A3R6E9I0</accession>
<dbReference type="PANTHER" id="PTHR30349:SF64">
    <property type="entry name" value="PROPHAGE INTEGRASE INTD-RELATED"/>
    <property type="match status" value="1"/>
</dbReference>
<dbReference type="InterPro" id="IPR013762">
    <property type="entry name" value="Integrase-like_cat_sf"/>
</dbReference>
<dbReference type="InterPro" id="IPR050090">
    <property type="entry name" value="Tyrosine_recombinase_XerCD"/>
</dbReference>
<organism evidence="5 6">
    <name type="scientific">Parabacteroides merdae</name>
    <dbReference type="NCBI Taxonomy" id="46503"/>
    <lineage>
        <taxon>Bacteria</taxon>
        <taxon>Pseudomonadati</taxon>
        <taxon>Bacteroidota</taxon>
        <taxon>Bacteroidia</taxon>
        <taxon>Bacteroidales</taxon>
        <taxon>Tannerellaceae</taxon>
        <taxon>Parabacteroides</taxon>
    </lineage>
</organism>
<gene>
    <name evidence="5" type="ORF">DW191_19015</name>
</gene>
<proteinExistence type="inferred from homology"/>
<dbReference type="InterPro" id="IPR011010">
    <property type="entry name" value="DNA_brk_join_enz"/>
</dbReference>
<dbReference type="InterPro" id="IPR010998">
    <property type="entry name" value="Integrase_recombinase_N"/>
</dbReference>
<dbReference type="GO" id="GO:0015074">
    <property type="term" value="P:DNA integration"/>
    <property type="evidence" value="ECO:0007669"/>
    <property type="project" value="InterPro"/>
</dbReference>
<dbReference type="Pfam" id="PF00589">
    <property type="entry name" value="Phage_integrase"/>
    <property type="match status" value="1"/>
</dbReference>
<dbReference type="CDD" id="cd01185">
    <property type="entry name" value="INTN1_C_like"/>
    <property type="match status" value="1"/>
</dbReference>